<dbReference type="PROSITE" id="PS50878">
    <property type="entry name" value="RT_POL"/>
    <property type="match status" value="1"/>
</dbReference>
<proteinExistence type="inferred from homology"/>
<dbReference type="EC" id="2.7.7.49" evidence="1"/>
<organism evidence="11 12">
    <name type="scientific">Apibacter muscae</name>
    <dbReference type="NCBI Taxonomy" id="2509004"/>
    <lineage>
        <taxon>Bacteria</taxon>
        <taxon>Pseudomonadati</taxon>
        <taxon>Bacteroidota</taxon>
        <taxon>Flavobacteriia</taxon>
        <taxon>Flavobacteriales</taxon>
        <taxon>Weeksellaceae</taxon>
        <taxon>Apibacter</taxon>
    </lineage>
</organism>
<dbReference type="PANTHER" id="PTHR34047:SF7">
    <property type="entry name" value="RNA-DIRECTED DNA POLYMERASE"/>
    <property type="match status" value="1"/>
</dbReference>
<accession>A0A563DCQ2</accession>
<keyword evidence="2" id="KW-0808">Transferase</keyword>
<gene>
    <name evidence="11" type="ORF">ETU09_06345</name>
</gene>
<dbReference type="NCBIfam" id="NF038233">
    <property type="entry name" value="retron_St85_RT"/>
    <property type="match status" value="1"/>
</dbReference>
<sequence>MNTILVVFFIVLVIWLLFRLLNFDGNNVDVEKKENGSVLKAKKQSFLARIFSKPLPYDDEAITWCANFLIIDKNTLISILRNTSAYYSHFKLAKRSGGYRTISAPNEALLNIQRIIYKRTLLTVNIHPASMGFRKNFSVTHNAKAHLGNNHILKVDLFDFFGSIKKDRVIKTFEKIGYPVNISQVLAELCTLGGKLPQGAPTSPTLSNIIAFNMDIELASIAQKNSLRYTRYADDLTFSGTDIAFEPLLTDIDVIIRKENFIIQRKKTRFLTEKKRKIVTGISISSGEKMTIPRAKRREIRKNMHYILTKGLVEHQRFRGSTDPVYLQRLMGYLNFWLMVEPENEYVKRSIAALKKLKIT</sequence>
<evidence type="ECO:0000256" key="7">
    <source>
        <dbReference type="ARBA" id="ARBA00023118"/>
    </source>
</evidence>
<dbReference type="GO" id="GO:0003964">
    <property type="term" value="F:RNA-directed DNA polymerase activity"/>
    <property type="evidence" value="ECO:0007669"/>
    <property type="project" value="UniProtKB-KW"/>
</dbReference>
<evidence type="ECO:0000256" key="6">
    <source>
        <dbReference type="ARBA" id="ARBA00022918"/>
    </source>
</evidence>
<dbReference type="InterPro" id="IPR043502">
    <property type="entry name" value="DNA/RNA_pol_sf"/>
</dbReference>
<dbReference type="GO" id="GO:0003723">
    <property type="term" value="F:RNA binding"/>
    <property type="evidence" value="ECO:0007669"/>
    <property type="project" value="InterPro"/>
</dbReference>
<comment type="similarity">
    <text evidence="8">Belongs to the bacterial reverse transcriptase family.</text>
</comment>
<evidence type="ECO:0000313" key="11">
    <source>
        <dbReference type="EMBL" id="TWP27711.1"/>
    </source>
</evidence>
<feature type="domain" description="Reverse transcriptase" evidence="10">
    <location>
        <begin position="73"/>
        <end position="284"/>
    </location>
</feature>
<protein>
    <recommendedName>
        <fullName evidence="1">RNA-directed DNA polymerase</fullName>
        <ecNumber evidence="1">2.7.7.49</ecNumber>
    </recommendedName>
</protein>
<keyword evidence="3" id="KW-0548">Nucleotidyltransferase</keyword>
<evidence type="ECO:0000256" key="4">
    <source>
        <dbReference type="ARBA" id="ARBA00022723"/>
    </source>
</evidence>
<keyword evidence="7" id="KW-0051">Antiviral defense</keyword>
<dbReference type="Pfam" id="PF00078">
    <property type="entry name" value="RVT_1"/>
    <property type="match status" value="1"/>
</dbReference>
<dbReference type="GO" id="GO:0051607">
    <property type="term" value="P:defense response to virus"/>
    <property type="evidence" value="ECO:0007669"/>
    <property type="project" value="UniProtKB-KW"/>
</dbReference>
<name>A0A563DCQ2_9FLAO</name>
<dbReference type="Proteomes" id="UP000319499">
    <property type="component" value="Unassembled WGS sequence"/>
</dbReference>
<dbReference type="EMBL" id="SELH01000021">
    <property type="protein sequence ID" value="TWP27711.1"/>
    <property type="molecule type" value="Genomic_DNA"/>
</dbReference>
<dbReference type="CDD" id="cd03487">
    <property type="entry name" value="RT_Bac_retron_II"/>
    <property type="match status" value="1"/>
</dbReference>
<dbReference type="OrthoDB" id="9780724at2"/>
<evidence type="ECO:0000256" key="2">
    <source>
        <dbReference type="ARBA" id="ARBA00022679"/>
    </source>
</evidence>
<evidence type="ECO:0000256" key="3">
    <source>
        <dbReference type="ARBA" id="ARBA00022695"/>
    </source>
</evidence>
<dbReference type="PRINTS" id="PR00866">
    <property type="entry name" value="RNADNAPOLMS"/>
</dbReference>
<keyword evidence="5" id="KW-0460">Magnesium</keyword>
<dbReference type="SUPFAM" id="SSF56672">
    <property type="entry name" value="DNA/RNA polymerases"/>
    <property type="match status" value="1"/>
</dbReference>
<evidence type="ECO:0000256" key="8">
    <source>
        <dbReference type="ARBA" id="ARBA00034120"/>
    </source>
</evidence>
<dbReference type="InterPro" id="IPR000123">
    <property type="entry name" value="Reverse_transcriptase_msDNA"/>
</dbReference>
<evidence type="ECO:0000256" key="5">
    <source>
        <dbReference type="ARBA" id="ARBA00022842"/>
    </source>
</evidence>
<dbReference type="AlphaFoldDB" id="A0A563DCQ2"/>
<dbReference type="RefSeq" id="WP_146262258.1">
    <property type="nucleotide sequence ID" value="NZ_SELG01000033.1"/>
</dbReference>
<evidence type="ECO:0000259" key="10">
    <source>
        <dbReference type="PROSITE" id="PS50878"/>
    </source>
</evidence>
<dbReference type="InterPro" id="IPR000477">
    <property type="entry name" value="RT_dom"/>
</dbReference>
<comment type="caution">
    <text evidence="11">The sequence shown here is derived from an EMBL/GenBank/DDBJ whole genome shotgun (WGS) entry which is preliminary data.</text>
</comment>
<evidence type="ECO:0000313" key="12">
    <source>
        <dbReference type="Proteomes" id="UP000319499"/>
    </source>
</evidence>
<evidence type="ECO:0000256" key="9">
    <source>
        <dbReference type="ARBA" id="ARBA00048173"/>
    </source>
</evidence>
<keyword evidence="6 11" id="KW-0695">RNA-directed DNA polymerase</keyword>
<dbReference type="GO" id="GO:0046872">
    <property type="term" value="F:metal ion binding"/>
    <property type="evidence" value="ECO:0007669"/>
    <property type="project" value="UniProtKB-KW"/>
</dbReference>
<keyword evidence="12" id="KW-1185">Reference proteome</keyword>
<keyword evidence="4" id="KW-0479">Metal-binding</keyword>
<evidence type="ECO:0000256" key="1">
    <source>
        <dbReference type="ARBA" id="ARBA00012493"/>
    </source>
</evidence>
<dbReference type="InterPro" id="IPR051083">
    <property type="entry name" value="GrpII_Intron_Splice-Mob/Def"/>
</dbReference>
<dbReference type="PANTHER" id="PTHR34047">
    <property type="entry name" value="NUCLEAR INTRON MATURASE 1, MITOCHONDRIAL-RELATED"/>
    <property type="match status" value="1"/>
</dbReference>
<reference evidence="11 12" key="1">
    <citation type="submission" date="2019-02" db="EMBL/GenBank/DDBJ databases">
        <title>Apibacter muscae sp. nov.: a novel member of the house fly microbiota.</title>
        <authorList>
            <person name="Park R."/>
        </authorList>
    </citation>
    <scope>NUCLEOTIDE SEQUENCE [LARGE SCALE GENOMIC DNA]</scope>
    <source>
        <strain evidence="11 12">AL1</strain>
    </source>
</reference>
<comment type="catalytic activity">
    <reaction evidence="9">
        <text>DNA(n) + a 2'-deoxyribonucleoside 5'-triphosphate = DNA(n+1) + diphosphate</text>
        <dbReference type="Rhea" id="RHEA:22508"/>
        <dbReference type="Rhea" id="RHEA-COMP:17339"/>
        <dbReference type="Rhea" id="RHEA-COMP:17340"/>
        <dbReference type="ChEBI" id="CHEBI:33019"/>
        <dbReference type="ChEBI" id="CHEBI:61560"/>
        <dbReference type="ChEBI" id="CHEBI:173112"/>
        <dbReference type="EC" id="2.7.7.49"/>
    </reaction>
</comment>